<dbReference type="GO" id="GO:0009247">
    <property type="term" value="P:glycolipid biosynthetic process"/>
    <property type="evidence" value="ECO:0007669"/>
    <property type="project" value="InterPro"/>
</dbReference>
<dbReference type="PANTHER" id="PTHR14647:SF87">
    <property type="entry name" value="PUTATIVE-RELATED"/>
    <property type="match status" value="1"/>
</dbReference>
<dbReference type="AlphaFoldDB" id="A0A2T7PAH5"/>
<evidence type="ECO:0008006" key="12">
    <source>
        <dbReference type="Google" id="ProtNLM"/>
    </source>
</evidence>
<comment type="subcellular location">
    <subcellularLocation>
        <location evidence="1">Golgi apparatus membrane</location>
        <topology evidence="1">Single-pass type II membrane protein</topology>
    </subcellularLocation>
</comment>
<dbReference type="Pfam" id="PF06990">
    <property type="entry name" value="Gal-3-0_sulfotr"/>
    <property type="match status" value="1"/>
</dbReference>
<evidence type="ECO:0000256" key="5">
    <source>
        <dbReference type="ARBA" id="ARBA00022968"/>
    </source>
</evidence>
<evidence type="ECO:0000256" key="8">
    <source>
        <dbReference type="ARBA" id="ARBA00023136"/>
    </source>
</evidence>
<evidence type="ECO:0000256" key="7">
    <source>
        <dbReference type="ARBA" id="ARBA00023034"/>
    </source>
</evidence>
<keyword evidence="11" id="KW-1185">Reference proteome</keyword>
<comment type="similarity">
    <text evidence="2">Belongs to the galactose-3-O-sulfotransferase family.</text>
</comment>
<comment type="caution">
    <text evidence="10">The sequence shown here is derived from an EMBL/GenBank/DDBJ whole genome shotgun (WGS) entry which is preliminary data.</text>
</comment>
<evidence type="ECO:0000313" key="10">
    <source>
        <dbReference type="EMBL" id="PVD30411.1"/>
    </source>
</evidence>
<evidence type="ECO:0000256" key="9">
    <source>
        <dbReference type="ARBA" id="ARBA00023180"/>
    </source>
</evidence>
<keyword evidence="7" id="KW-0333">Golgi apparatus</keyword>
<keyword evidence="8" id="KW-0472">Membrane</keyword>
<protein>
    <recommendedName>
        <fullName evidence="12">Sulfotransferase domain-containing protein</fullName>
    </recommendedName>
</protein>
<organism evidence="10 11">
    <name type="scientific">Pomacea canaliculata</name>
    <name type="common">Golden apple snail</name>
    <dbReference type="NCBI Taxonomy" id="400727"/>
    <lineage>
        <taxon>Eukaryota</taxon>
        <taxon>Metazoa</taxon>
        <taxon>Spiralia</taxon>
        <taxon>Lophotrochozoa</taxon>
        <taxon>Mollusca</taxon>
        <taxon>Gastropoda</taxon>
        <taxon>Caenogastropoda</taxon>
        <taxon>Architaenioglossa</taxon>
        <taxon>Ampullarioidea</taxon>
        <taxon>Ampullariidae</taxon>
        <taxon>Pomacea</taxon>
    </lineage>
</organism>
<keyword evidence="9" id="KW-0325">Glycoprotein</keyword>
<dbReference type="Gene3D" id="3.40.50.300">
    <property type="entry name" value="P-loop containing nucleotide triphosphate hydrolases"/>
    <property type="match status" value="1"/>
</dbReference>
<evidence type="ECO:0000256" key="2">
    <source>
        <dbReference type="ARBA" id="ARBA00008124"/>
    </source>
</evidence>
<keyword evidence="6" id="KW-1133">Transmembrane helix</keyword>
<name>A0A2T7PAH5_POMCA</name>
<evidence type="ECO:0000256" key="4">
    <source>
        <dbReference type="ARBA" id="ARBA00022692"/>
    </source>
</evidence>
<dbReference type="InterPro" id="IPR009729">
    <property type="entry name" value="Gal-3-0_sulfotransfrase"/>
</dbReference>
<proteinExistence type="inferred from homology"/>
<evidence type="ECO:0000256" key="1">
    <source>
        <dbReference type="ARBA" id="ARBA00004323"/>
    </source>
</evidence>
<dbReference type="GO" id="GO:0001733">
    <property type="term" value="F:galactosylceramide sulfotransferase activity"/>
    <property type="evidence" value="ECO:0007669"/>
    <property type="project" value="InterPro"/>
</dbReference>
<evidence type="ECO:0000256" key="3">
    <source>
        <dbReference type="ARBA" id="ARBA00022679"/>
    </source>
</evidence>
<keyword evidence="3" id="KW-0808">Transferase</keyword>
<accession>A0A2T7PAH5</accession>
<dbReference type="InterPro" id="IPR027417">
    <property type="entry name" value="P-loop_NTPase"/>
</dbReference>
<keyword evidence="4" id="KW-0812">Transmembrane</keyword>
<dbReference type="GO" id="GO:0000139">
    <property type="term" value="C:Golgi membrane"/>
    <property type="evidence" value="ECO:0007669"/>
    <property type="project" value="UniProtKB-SubCell"/>
</dbReference>
<dbReference type="OrthoDB" id="514299at2759"/>
<dbReference type="EMBL" id="PZQS01000005">
    <property type="protein sequence ID" value="PVD30411.1"/>
    <property type="molecule type" value="Genomic_DNA"/>
</dbReference>
<dbReference type="PANTHER" id="PTHR14647">
    <property type="entry name" value="GALACTOSE-3-O-SULFOTRANSFERASE"/>
    <property type="match status" value="1"/>
</dbReference>
<evidence type="ECO:0000313" key="11">
    <source>
        <dbReference type="Proteomes" id="UP000245119"/>
    </source>
</evidence>
<dbReference type="Proteomes" id="UP000245119">
    <property type="component" value="Linkage Group LG5"/>
</dbReference>
<evidence type="ECO:0000256" key="6">
    <source>
        <dbReference type="ARBA" id="ARBA00022989"/>
    </source>
</evidence>
<keyword evidence="5" id="KW-0735">Signal-anchor</keyword>
<sequence length="397" mass="45029">MPRPPGVQHFDILCNHVVFSPELVKKNLPADARYLAIVRHPLQQTISAFHYYRSVYPLPYLAAVVGDDPLGMYLADPLRWEPKKASISFTMNRMSFDFGLDPNSFGKGEYLEAARCKVRRVRGADEAAAGLGVEGHLVHPEQRASWKRNGTHDVTEDEKRNHRIHNAADYALYEHFSAVFDKRVVDMGDDFTQEVASFRTALLTVEAFCKNGVQGDLEVGKTTWDPGFVVGRAECAYMQMPEMEFVELEKHQVFTERDGVDCFERGGLLLFRAFLTQKANTGAHIYISTLRLLPAPAVFLQVRPHFLLIKWLLYQMLLQHQHAGCGYSPCSIELRCKIPPPHTHTIIYPIHPNYHHSLAYQITFQADRSTWCAGRPPNTLITTHCALACGRPRKDLA</sequence>
<gene>
    <name evidence="10" type="ORF">C0Q70_09677</name>
</gene>
<reference evidence="10 11" key="1">
    <citation type="submission" date="2018-04" db="EMBL/GenBank/DDBJ databases">
        <title>The genome of golden apple snail Pomacea canaliculata provides insight into stress tolerance and invasive adaptation.</title>
        <authorList>
            <person name="Liu C."/>
            <person name="Liu B."/>
            <person name="Ren Y."/>
            <person name="Zhang Y."/>
            <person name="Wang H."/>
            <person name="Li S."/>
            <person name="Jiang F."/>
            <person name="Yin L."/>
            <person name="Zhang G."/>
            <person name="Qian W."/>
            <person name="Fan W."/>
        </authorList>
    </citation>
    <scope>NUCLEOTIDE SEQUENCE [LARGE SCALE GENOMIC DNA]</scope>
    <source>
        <strain evidence="10">SZHN2017</strain>
        <tissue evidence="10">Muscle</tissue>
    </source>
</reference>